<dbReference type="PROSITE" id="PS50191">
    <property type="entry name" value="CRAL_TRIO"/>
    <property type="match status" value="1"/>
</dbReference>
<reference evidence="2 3" key="1">
    <citation type="journal article" date="2016" name="Genome Biol. Evol.">
        <title>Gene Family Evolution Reflects Adaptation to Soil Environmental Stressors in the Genome of the Collembolan Orchesella cincta.</title>
        <authorList>
            <person name="Faddeeva-Vakhrusheva A."/>
            <person name="Derks M.F."/>
            <person name="Anvar S.Y."/>
            <person name="Agamennone V."/>
            <person name="Suring W."/>
            <person name="Smit S."/>
            <person name="van Straalen N.M."/>
            <person name="Roelofs D."/>
        </authorList>
    </citation>
    <scope>NUCLEOTIDE SEQUENCE [LARGE SCALE GENOMIC DNA]</scope>
    <source>
        <tissue evidence="2">Mixed pool</tissue>
    </source>
</reference>
<sequence>MPKSRHQLTAECFSRDFNVDDAERFLKDDLRWRKSTKIDKLRLEDFADIASSYPVHIDTYDKNGAPVITAISGQWDLRQAHLSGQGQRAQLFLDKVMDEAANQVRRAQHEGKNVTRFHFLLNLDGFNLVQHGCPRCFIGILTFLRSYESHFPGLTDRIVIFNAPQTLQTLRPLVRSAISGHTRRHLKLFGTNKAEWQKYLLEFIDKDQLTEDFGGTRIRYADIA</sequence>
<dbReference type="Proteomes" id="UP000094527">
    <property type="component" value="Unassembled WGS sequence"/>
</dbReference>
<proteinExistence type="predicted"/>
<accession>A0A1D2MJX6</accession>
<dbReference type="InterPro" id="IPR051064">
    <property type="entry name" value="SEC14/CRAL-TRIO_domain"/>
</dbReference>
<dbReference type="Pfam" id="PF00650">
    <property type="entry name" value="CRAL_TRIO"/>
    <property type="match status" value="1"/>
</dbReference>
<dbReference type="InterPro" id="IPR001251">
    <property type="entry name" value="CRAL-TRIO_dom"/>
</dbReference>
<dbReference type="EMBL" id="LJIJ01001049">
    <property type="protein sequence ID" value="ODM93185.1"/>
    <property type="molecule type" value="Genomic_DNA"/>
</dbReference>
<dbReference type="OMA" id="ISRYICA"/>
<dbReference type="SMART" id="SM00516">
    <property type="entry name" value="SEC14"/>
    <property type="match status" value="1"/>
</dbReference>
<dbReference type="InterPro" id="IPR036865">
    <property type="entry name" value="CRAL-TRIO_dom_sf"/>
</dbReference>
<dbReference type="PANTHER" id="PTHR23324">
    <property type="entry name" value="SEC14 RELATED PROTEIN"/>
    <property type="match status" value="1"/>
</dbReference>
<comment type="caution">
    <text evidence="2">The sequence shown here is derived from an EMBL/GenBank/DDBJ whole genome shotgun (WGS) entry which is preliminary data.</text>
</comment>
<organism evidence="2 3">
    <name type="scientific">Orchesella cincta</name>
    <name type="common">Springtail</name>
    <name type="synonym">Podura cincta</name>
    <dbReference type="NCBI Taxonomy" id="48709"/>
    <lineage>
        <taxon>Eukaryota</taxon>
        <taxon>Metazoa</taxon>
        <taxon>Ecdysozoa</taxon>
        <taxon>Arthropoda</taxon>
        <taxon>Hexapoda</taxon>
        <taxon>Collembola</taxon>
        <taxon>Entomobryomorpha</taxon>
        <taxon>Entomobryoidea</taxon>
        <taxon>Orchesellidae</taxon>
        <taxon>Orchesellinae</taxon>
        <taxon>Orchesella</taxon>
    </lineage>
</organism>
<keyword evidence="3" id="KW-1185">Reference proteome</keyword>
<evidence type="ECO:0000259" key="1">
    <source>
        <dbReference type="PROSITE" id="PS50191"/>
    </source>
</evidence>
<evidence type="ECO:0000313" key="2">
    <source>
        <dbReference type="EMBL" id="ODM93185.1"/>
    </source>
</evidence>
<name>A0A1D2MJX6_ORCCI</name>
<gene>
    <name evidence="2" type="ORF">Ocin01_13498</name>
</gene>
<dbReference type="SUPFAM" id="SSF52087">
    <property type="entry name" value="CRAL/TRIO domain"/>
    <property type="match status" value="1"/>
</dbReference>
<protein>
    <submittedName>
        <fullName evidence="2">SEC14-like protein 2</fullName>
    </submittedName>
</protein>
<evidence type="ECO:0000313" key="3">
    <source>
        <dbReference type="Proteomes" id="UP000094527"/>
    </source>
</evidence>
<dbReference type="AlphaFoldDB" id="A0A1D2MJX6"/>
<dbReference type="OrthoDB" id="7837562at2759"/>
<dbReference type="STRING" id="48709.A0A1D2MJX6"/>
<dbReference type="PANTHER" id="PTHR23324:SF83">
    <property type="entry name" value="SEC14-LIKE PROTEIN 2"/>
    <property type="match status" value="1"/>
</dbReference>
<dbReference type="GO" id="GO:0005737">
    <property type="term" value="C:cytoplasm"/>
    <property type="evidence" value="ECO:0007669"/>
    <property type="project" value="TreeGrafter"/>
</dbReference>
<feature type="domain" description="CRAL-TRIO" evidence="1">
    <location>
        <begin position="45"/>
        <end position="221"/>
    </location>
</feature>
<dbReference type="Gene3D" id="3.40.525.10">
    <property type="entry name" value="CRAL-TRIO lipid binding domain"/>
    <property type="match status" value="1"/>
</dbReference>
<dbReference type="CDD" id="cd00170">
    <property type="entry name" value="SEC14"/>
    <property type="match status" value="1"/>
</dbReference>